<feature type="region of interest" description="Disordered" evidence="1">
    <location>
        <begin position="112"/>
        <end position="174"/>
    </location>
</feature>
<proteinExistence type="predicted"/>
<feature type="region of interest" description="Disordered" evidence="1">
    <location>
        <begin position="198"/>
        <end position="291"/>
    </location>
</feature>
<evidence type="ECO:0000313" key="2">
    <source>
        <dbReference type="EMBL" id="KAK1382382.1"/>
    </source>
</evidence>
<feature type="compositionally biased region" description="Basic and acidic residues" evidence="1">
    <location>
        <begin position="260"/>
        <end position="270"/>
    </location>
</feature>
<dbReference type="Proteomes" id="UP001237642">
    <property type="component" value="Unassembled WGS sequence"/>
</dbReference>
<keyword evidence="3" id="KW-1185">Reference proteome</keyword>
<dbReference type="AlphaFoldDB" id="A0AAD8MRI6"/>
<protein>
    <submittedName>
        <fullName evidence="2">Uncharacterized protein</fullName>
    </submittedName>
</protein>
<reference evidence="2" key="2">
    <citation type="submission" date="2023-05" db="EMBL/GenBank/DDBJ databases">
        <authorList>
            <person name="Schelkunov M.I."/>
        </authorList>
    </citation>
    <scope>NUCLEOTIDE SEQUENCE</scope>
    <source>
        <strain evidence="2">Hsosn_3</strain>
        <tissue evidence="2">Leaf</tissue>
    </source>
</reference>
<organism evidence="2 3">
    <name type="scientific">Heracleum sosnowskyi</name>
    <dbReference type="NCBI Taxonomy" id="360622"/>
    <lineage>
        <taxon>Eukaryota</taxon>
        <taxon>Viridiplantae</taxon>
        <taxon>Streptophyta</taxon>
        <taxon>Embryophyta</taxon>
        <taxon>Tracheophyta</taxon>
        <taxon>Spermatophyta</taxon>
        <taxon>Magnoliopsida</taxon>
        <taxon>eudicotyledons</taxon>
        <taxon>Gunneridae</taxon>
        <taxon>Pentapetalae</taxon>
        <taxon>asterids</taxon>
        <taxon>campanulids</taxon>
        <taxon>Apiales</taxon>
        <taxon>Apiaceae</taxon>
        <taxon>Apioideae</taxon>
        <taxon>apioid superclade</taxon>
        <taxon>Tordylieae</taxon>
        <taxon>Tordyliinae</taxon>
        <taxon>Heracleum</taxon>
    </lineage>
</organism>
<evidence type="ECO:0000313" key="3">
    <source>
        <dbReference type="Proteomes" id="UP001237642"/>
    </source>
</evidence>
<feature type="compositionally biased region" description="Basic and acidic residues" evidence="1">
    <location>
        <begin position="127"/>
        <end position="145"/>
    </location>
</feature>
<feature type="compositionally biased region" description="Low complexity" evidence="1">
    <location>
        <begin position="221"/>
        <end position="244"/>
    </location>
</feature>
<feature type="compositionally biased region" description="Acidic residues" evidence="1">
    <location>
        <begin position="146"/>
        <end position="160"/>
    </location>
</feature>
<feature type="compositionally biased region" description="Polar residues" evidence="1">
    <location>
        <begin position="204"/>
        <end position="214"/>
    </location>
</feature>
<gene>
    <name evidence="2" type="ORF">POM88_020117</name>
</gene>
<comment type="caution">
    <text evidence="2">The sequence shown here is derived from an EMBL/GenBank/DDBJ whole genome shotgun (WGS) entry which is preliminary data.</text>
</comment>
<feature type="compositionally biased region" description="Polar residues" evidence="1">
    <location>
        <begin position="248"/>
        <end position="259"/>
    </location>
</feature>
<dbReference type="EMBL" id="JAUIZM010000005">
    <property type="protein sequence ID" value="KAK1382382.1"/>
    <property type="molecule type" value="Genomic_DNA"/>
</dbReference>
<evidence type="ECO:0000256" key="1">
    <source>
        <dbReference type="SAM" id="MobiDB-lite"/>
    </source>
</evidence>
<accession>A0AAD8MRI6</accession>
<sequence length="291" mass="32345">MECFKRPTNEMHKYGAAECPNYREYPSFFTIKLYYGGHFEDLNSKFVNYKIDYFDFCNVDLMSMFEVGSMVSESIGRKSVGLELYFKSSKEEPLTVEGLPLGNTDIPPVIEKYGNRPIVGEGGNDGNEGRNDGGRIADESGHNVDEGETDGNQDEDDAEWFPDSSNDGNSNFEDFGDVTSEYKWWNMNDNLYEEQIELNDENNDATQGEPNQGEANEGEPNQGEANQGQANQGQAAQGQANEGEPNQGAANQMDNNEGNDATHGREEDGQKFPNEIFPEASQPATEIDDSQ</sequence>
<name>A0AAD8MRI6_9APIA</name>
<reference evidence="2" key="1">
    <citation type="submission" date="2023-02" db="EMBL/GenBank/DDBJ databases">
        <title>Genome of toxic invasive species Heracleum sosnowskyi carries increased number of genes despite the absence of recent whole-genome duplications.</title>
        <authorList>
            <person name="Schelkunov M."/>
            <person name="Shtratnikova V."/>
            <person name="Makarenko M."/>
            <person name="Klepikova A."/>
            <person name="Omelchenko D."/>
            <person name="Novikova G."/>
            <person name="Obukhova E."/>
            <person name="Bogdanov V."/>
            <person name="Penin A."/>
            <person name="Logacheva M."/>
        </authorList>
    </citation>
    <scope>NUCLEOTIDE SEQUENCE</scope>
    <source>
        <strain evidence="2">Hsosn_3</strain>
        <tissue evidence="2">Leaf</tissue>
    </source>
</reference>
<feature type="compositionally biased region" description="Polar residues" evidence="1">
    <location>
        <begin position="163"/>
        <end position="172"/>
    </location>
</feature>